<feature type="transmembrane region" description="Helical" evidence="6">
    <location>
        <begin position="258"/>
        <end position="277"/>
    </location>
</feature>
<evidence type="ECO:0000313" key="8">
    <source>
        <dbReference type="Proteomes" id="UP000324585"/>
    </source>
</evidence>
<name>A0A5J4YZ51_PORPP</name>
<dbReference type="AlphaFoldDB" id="A0A5J4YZ51"/>
<dbReference type="Proteomes" id="UP000324585">
    <property type="component" value="Unassembled WGS sequence"/>
</dbReference>
<evidence type="ECO:0000256" key="5">
    <source>
        <dbReference type="ARBA" id="ARBA00023136"/>
    </source>
</evidence>
<evidence type="ECO:0000313" key="7">
    <source>
        <dbReference type="EMBL" id="KAA8496596.1"/>
    </source>
</evidence>
<evidence type="ECO:0000256" key="4">
    <source>
        <dbReference type="ARBA" id="ARBA00022989"/>
    </source>
</evidence>
<reference evidence="8" key="1">
    <citation type="journal article" date="2019" name="Nat. Commun.">
        <title>Expansion of phycobilisome linker gene families in mesophilic red algae.</title>
        <authorList>
            <person name="Lee J."/>
            <person name="Kim D."/>
            <person name="Bhattacharya D."/>
            <person name="Yoon H.S."/>
        </authorList>
    </citation>
    <scope>NUCLEOTIDE SEQUENCE [LARGE SCALE GENOMIC DNA]</scope>
    <source>
        <strain evidence="8">CCMP 1328</strain>
    </source>
</reference>
<evidence type="ECO:0008006" key="9">
    <source>
        <dbReference type="Google" id="ProtNLM"/>
    </source>
</evidence>
<evidence type="ECO:0000256" key="2">
    <source>
        <dbReference type="ARBA" id="ARBA00022475"/>
    </source>
</evidence>
<accession>A0A5J4YZ51</accession>
<comment type="subcellular location">
    <subcellularLocation>
        <location evidence="1">Cell membrane</location>
        <topology evidence="1">Multi-pass membrane protein</topology>
    </subcellularLocation>
</comment>
<evidence type="ECO:0000256" key="3">
    <source>
        <dbReference type="ARBA" id="ARBA00022692"/>
    </source>
</evidence>
<dbReference type="GO" id="GO:0005886">
    <property type="term" value="C:plasma membrane"/>
    <property type="evidence" value="ECO:0007669"/>
    <property type="project" value="UniProtKB-SubCell"/>
</dbReference>
<dbReference type="EMBL" id="VRMN01000002">
    <property type="protein sequence ID" value="KAA8496596.1"/>
    <property type="molecule type" value="Genomic_DNA"/>
</dbReference>
<feature type="transmembrane region" description="Helical" evidence="6">
    <location>
        <begin position="82"/>
        <end position="103"/>
    </location>
</feature>
<evidence type="ECO:0000256" key="1">
    <source>
        <dbReference type="ARBA" id="ARBA00004651"/>
    </source>
</evidence>
<proteinExistence type="predicted"/>
<keyword evidence="2" id="KW-1003">Cell membrane</keyword>
<dbReference type="OMA" id="ARTWIAC"/>
<dbReference type="PANTHER" id="PTHR42920">
    <property type="entry name" value="OS03G0707200 PROTEIN-RELATED"/>
    <property type="match status" value="1"/>
</dbReference>
<feature type="transmembrane region" description="Helical" evidence="6">
    <location>
        <begin position="298"/>
        <end position="315"/>
    </location>
</feature>
<feature type="transmembrane region" description="Helical" evidence="6">
    <location>
        <begin position="228"/>
        <end position="246"/>
    </location>
</feature>
<keyword evidence="4 6" id="KW-1133">Transmembrane helix</keyword>
<feature type="transmembrane region" description="Helical" evidence="6">
    <location>
        <begin position="165"/>
        <end position="185"/>
    </location>
</feature>
<evidence type="ECO:0000256" key="6">
    <source>
        <dbReference type="SAM" id="Phobius"/>
    </source>
</evidence>
<comment type="caution">
    <text evidence="7">The sequence shown here is derived from an EMBL/GenBank/DDBJ whole genome shotgun (WGS) entry which is preliminary data.</text>
</comment>
<dbReference type="SUPFAM" id="SSF103481">
    <property type="entry name" value="Multidrug resistance efflux transporter EmrE"/>
    <property type="match status" value="1"/>
</dbReference>
<protein>
    <recommendedName>
        <fullName evidence="9">EamA domain-containing protein</fullName>
    </recommendedName>
</protein>
<dbReference type="InterPro" id="IPR051258">
    <property type="entry name" value="Diverse_Substrate_Transporter"/>
</dbReference>
<dbReference type="PANTHER" id="PTHR42920:SF5">
    <property type="entry name" value="EAMA DOMAIN-CONTAINING PROTEIN"/>
    <property type="match status" value="1"/>
</dbReference>
<feature type="transmembrane region" description="Helical" evidence="6">
    <location>
        <begin position="335"/>
        <end position="355"/>
    </location>
</feature>
<sequence>MESNVSLKKHERCWRWQHSARMRSADSRRLVRAAFGVGHGHCEKAGDKTRPVARSVLHVCGKAPRWTMGLKDQRRAPRVQSLAVLALVPLCWGTYNVAVRTVYDALPLAPLQLNALCYIVSSASLLAVSRLEERFRPSLEPNDVLVPSEPQSPWSLQRISKNPSIVLVAFELAMYLFAGSTLQLFALRTANPSKAAFLIQTTSAMVPAAESVLRIASGQRRWNSMPNVRVFAAVLLAASGVALVSLDEAASAIHLEQVDALILLAAACYSMHVLRLSHLSQRLAATLPEFSSVMLARLKAQWQLLFALLGVMVSAELNHDIPLQSMSEMGQQTWASFGLAVLWIGGICSALPTWAQTQGQRDVDASSAALMYASQPIWSSVFAYLCLDEPVPTEVGPAAAAFLLSALVVARGEEEQNGD</sequence>
<organism evidence="7 8">
    <name type="scientific">Porphyridium purpureum</name>
    <name type="common">Red alga</name>
    <name type="synonym">Porphyridium cruentum</name>
    <dbReference type="NCBI Taxonomy" id="35688"/>
    <lineage>
        <taxon>Eukaryota</taxon>
        <taxon>Rhodophyta</taxon>
        <taxon>Bangiophyceae</taxon>
        <taxon>Porphyridiales</taxon>
        <taxon>Porphyridiaceae</taxon>
        <taxon>Porphyridium</taxon>
    </lineage>
</organism>
<keyword evidence="5 6" id="KW-0472">Membrane</keyword>
<keyword evidence="3 6" id="KW-0812">Transmembrane</keyword>
<dbReference type="OrthoDB" id="4312at2759"/>
<keyword evidence="8" id="KW-1185">Reference proteome</keyword>
<gene>
    <name evidence="7" type="ORF">FVE85_0325</name>
</gene>
<dbReference type="InterPro" id="IPR037185">
    <property type="entry name" value="EmrE-like"/>
</dbReference>